<feature type="transmembrane region" description="Helical" evidence="6">
    <location>
        <begin position="244"/>
        <end position="266"/>
    </location>
</feature>
<keyword evidence="5 6" id="KW-0472">Membrane</keyword>
<dbReference type="EMBL" id="NRRE01000026">
    <property type="protein sequence ID" value="MBK1697921.1"/>
    <property type="molecule type" value="Genomic_DNA"/>
</dbReference>
<feature type="transmembrane region" description="Helical" evidence="6">
    <location>
        <begin position="193"/>
        <end position="213"/>
    </location>
</feature>
<dbReference type="PANTHER" id="PTHR30482">
    <property type="entry name" value="HIGH-AFFINITY BRANCHED-CHAIN AMINO ACID TRANSPORT SYSTEM PERMEASE"/>
    <property type="match status" value="1"/>
</dbReference>
<evidence type="ECO:0000256" key="4">
    <source>
        <dbReference type="ARBA" id="ARBA00022989"/>
    </source>
</evidence>
<organism evidence="7 8">
    <name type="scientific">Rhodovibrio salinarum</name>
    <dbReference type="NCBI Taxonomy" id="1087"/>
    <lineage>
        <taxon>Bacteria</taxon>
        <taxon>Pseudomonadati</taxon>
        <taxon>Pseudomonadota</taxon>
        <taxon>Alphaproteobacteria</taxon>
        <taxon>Rhodospirillales</taxon>
        <taxon>Rhodovibrionaceae</taxon>
        <taxon>Rhodovibrio</taxon>
    </lineage>
</organism>
<reference evidence="7" key="1">
    <citation type="submission" date="2017-08" db="EMBL/GenBank/DDBJ databases">
        <authorList>
            <person name="Imhoff J.F."/>
            <person name="Rahn T."/>
            <person name="Kuenzel S."/>
            <person name="Neulinger S.C."/>
        </authorList>
    </citation>
    <scope>NUCLEOTIDE SEQUENCE</scope>
    <source>
        <strain evidence="7">DSM 9154</strain>
    </source>
</reference>
<evidence type="ECO:0000313" key="8">
    <source>
        <dbReference type="Proteomes" id="UP000778970"/>
    </source>
</evidence>
<sequence>MIEYGMFTLCLIGIFGILTLGLNIQWGLTGLFNIGVTAFAAVGAYTSGILTAPPSDAHLGGFGMPLLVGIAGAIIVSGILALCVGLITLNLRADYLAIASIGIAEIVRLFLKTEGWLTGGVRGMEIGRPFEGWLGGNFTLNYLIFTILVVAVLYVLLEIARRAPWGRVLRSIRENEDSTMAAGKSVLAFRLQAFVLGSCVMGLGGAMYAHFFGFVSPEAFRPMIFTFLVWVMLIAGGSGNNKGALVGAFVIWLIWSGSEFMTGMLPADLSTRAGSVRILLVGLLLEIILVTRPEGLLSEAGERKRQIARERRRAGEEG</sequence>
<feature type="transmembrane region" description="Helical" evidence="6">
    <location>
        <begin position="95"/>
        <end position="111"/>
    </location>
</feature>
<protein>
    <submittedName>
        <fullName evidence="7">Branched-chain amino acid ABC transporter permease</fullName>
    </submittedName>
</protein>
<proteinExistence type="predicted"/>
<dbReference type="InterPro" id="IPR043428">
    <property type="entry name" value="LivM-like"/>
</dbReference>
<name>A0A934QJ06_9PROT</name>
<comment type="subcellular location">
    <subcellularLocation>
        <location evidence="1">Cell membrane</location>
        <topology evidence="1">Multi-pass membrane protein</topology>
    </subcellularLocation>
</comment>
<evidence type="ECO:0000313" key="7">
    <source>
        <dbReference type="EMBL" id="MBK1697921.1"/>
    </source>
</evidence>
<feature type="transmembrane region" description="Helical" evidence="6">
    <location>
        <begin position="62"/>
        <end position="88"/>
    </location>
</feature>
<comment type="caution">
    <text evidence="7">The sequence shown here is derived from an EMBL/GenBank/DDBJ whole genome shotgun (WGS) entry which is preliminary data.</text>
</comment>
<dbReference type="GO" id="GO:0015658">
    <property type="term" value="F:branched-chain amino acid transmembrane transporter activity"/>
    <property type="evidence" value="ECO:0007669"/>
    <property type="project" value="InterPro"/>
</dbReference>
<dbReference type="CDD" id="cd06581">
    <property type="entry name" value="TM_PBP1_LivM_like"/>
    <property type="match status" value="1"/>
</dbReference>
<evidence type="ECO:0000256" key="6">
    <source>
        <dbReference type="SAM" id="Phobius"/>
    </source>
</evidence>
<dbReference type="Proteomes" id="UP000778970">
    <property type="component" value="Unassembled WGS sequence"/>
</dbReference>
<keyword evidence="4 6" id="KW-1133">Transmembrane helix</keyword>
<evidence type="ECO:0000256" key="2">
    <source>
        <dbReference type="ARBA" id="ARBA00022475"/>
    </source>
</evidence>
<dbReference type="Pfam" id="PF02653">
    <property type="entry name" value="BPD_transp_2"/>
    <property type="match status" value="1"/>
</dbReference>
<feature type="transmembrane region" description="Helical" evidence="6">
    <location>
        <begin position="138"/>
        <end position="157"/>
    </location>
</feature>
<accession>A0A934QJ06</accession>
<dbReference type="AlphaFoldDB" id="A0A934QJ06"/>
<gene>
    <name evidence="7" type="ORF">CKO21_11775</name>
</gene>
<dbReference type="InterPro" id="IPR001851">
    <property type="entry name" value="ABC_transp_permease"/>
</dbReference>
<reference evidence="7" key="2">
    <citation type="journal article" date="2020" name="Microorganisms">
        <title>Osmotic Adaptation and Compatible Solute Biosynthesis of Phototrophic Bacteria as Revealed from Genome Analyses.</title>
        <authorList>
            <person name="Imhoff J.F."/>
            <person name="Rahn T."/>
            <person name="Kunzel S."/>
            <person name="Keller A."/>
            <person name="Neulinger S.C."/>
        </authorList>
    </citation>
    <scope>NUCLEOTIDE SEQUENCE</scope>
    <source>
        <strain evidence="7">DSM 9154</strain>
    </source>
</reference>
<feature type="transmembrane region" description="Helical" evidence="6">
    <location>
        <begin position="219"/>
        <end position="237"/>
    </location>
</feature>
<evidence type="ECO:0000256" key="3">
    <source>
        <dbReference type="ARBA" id="ARBA00022692"/>
    </source>
</evidence>
<evidence type="ECO:0000256" key="5">
    <source>
        <dbReference type="ARBA" id="ARBA00023136"/>
    </source>
</evidence>
<dbReference type="PANTHER" id="PTHR30482:SF10">
    <property type="entry name" value="HIGH-AFFINITY BRANCHED-CHAIN AMINO ACID TRANSPORT PROTEIN BRAE"/>
    <property type="match status" value="1"/>
</dbReference>
<keyword evidence="3 6" id="KW-0812">Transmembrane</keyword>
<keyword evidence="2" id="KW-1003">Cell membrane</keyword>
<dbReference type="GO" id="GO:0005886">
    <property type="term" value="C:plasma membrane"/>
    <property type="evidence" value="ECO:0007669"/>
    <property type="project" value="UniProtKB-SubCell"/>
</dbReference>
<feature type="transmembrane region" description="Helical" evidence="6">
    <location>
        <begin position="31"/>
        <end position="50"/>
    </location>
</feature>
<feature type="transmembrane region" description="Helical" evidence="6">
    <location>
        <begin position="6"/>
        <end position="24"/>
    </location>
</feature>
<keyword evidence="8" id="KW-1185">Reference proteome</keyword>
<evidence type="ECO:0000256" key="1">
    <source>
        <dbReference type="ARBA" id="ARBA00004651"/>
    </source>
</evidence>